<dbReference type="Proteomes" id="UP001055879">
    <property type="component" value="Linkage Group LG06"/>
</dbReference>
<proteinExistence type="predicted"/>
<name>A0ACB9BFC1_ARCLA</name>
<accession>A0ACB9BFC1</accession>
<dbReference type="EMBL" id="CM042052">
    <property type="protein sequence ID" value="KAI3720476.1"/>
    <property type="molecule type" value="Genomic_DNA"/>
</dbReference>
<organism evidence="1 2">
    <name type="scientific">Arctium lappa</name>
    <name type="common">Greater burdock</name>
    <name type="synonym">Lappa major</name>
    <dbReference type="NCBI Taxonomy" id="4217"/>
    <lineage>
        <taxon>Eukaryota</taxon>
        <taxon>Viridiplantae</taxon>
        <taxon>Streptophyta</taxon>
        <taxon>Embryophyta</taxon>
        <taxon>Tracheophyta</taxon>
        <taxon>Spermatophyta</taxon>
        <taxon>Magnoliopsida</taxon>
        <taxon>eudicotyledons</taxon>
        <taxon>Gunneridae</taxon>
        <taxon>Pentapetalae</taxon>
        <taxon>asterids</taxon>
        <taxon>campanulids</taxon>
        <taxon>Asterales</taxon>
        <taxon>Asteraceae</taxon>
        <taxon>Carduoideae</taxon>
        <taxon>Cardueae</taxon>
        <taxon>Arctiinae</taxon>
        <taxon>Arctium</taxon>
    </lineage>
</organism>
<gene>
    <name evidence="1" type="ORF">L6452_21394</name>
</gene>
<reference evidence="2" key="1">
    <citation type="journal article" date="2022" name="Mol. Ecol. Resour.">
        <title>The genomes of chicory, endive, great burdock and yacon provide insights into Asteraceae palaeo-polyploidization history and plant inulin production.</title>
        <authorList>
            <person name="Fan W."/>
            <person name="Wang S."/>
            <person name="Wang H."/>
            <person name="Wang A."/>
            <person name="Jiang F."/>
            <person name="Liu H."/>
            <person name="Zhao H."/>
            <person name="Xu D."/>
            <person name="Zhang Y."/>
        </authorList>
    </citation>
    <scope>NUCLEOTIDE SEQUENCE [LARGE SCALE GENOMIC DNA]</scope>
    <source>
        <strain evidence="2">cv. Niubang</strain>
    </source>
</reference>
<protein>
    <submittedName>
        <fullName evidence="1">Uncharacterized protein</fullName>
    </submittedName>
</protein>
<sequence>MEHCWSSSSLVFFLLSSFFNFQLSIFFSRSPSPSLSLCVCLLRGGEGLGISPINTSAGKKVERERHKHTDRQKIPSPNLLSPLPYAVIHSISLSFPFNPLNSPPLSPSPGNYLFISPWRFYFHKGIFEVG</sequence>
<reference evidence="1 2" key="2">
    <citation type="journal article" date="2022" name="Mol. Ecol. Resour.">
        <title>The genomes of chicory, endive, great burdock and yacon provide insights into Asteraceae paleo-polyploidization history and plant inulin production.</title>
        <authorList>
            <person name="Fan W."/>
            <person name="Wang S."/>
            <person name="Wang H."/>
            <person name="Wang A."/>
            <person name="Jiang F."/>
            <person name="Liu H."/>
            <person name="Zhao H."/>
            <person name="Xu D."/>
            <person name="Zhang Y."/>
        </authorList>
    </citation>
    <scope>NUCLEOTIDE SEQUENCE [LARGE SCALE GENOMIC DNA]</scope>
    <source>
        <strain evidence="2">cv. Niubang</strain>
    </source>
</reference>
<evidence type="ECO:0000313" key="1">
    <source>
        <dbReference type="EMBL" id="KAI3720476.1"/>
    </source>
</evidence>
<keyword evidence="2" id="KW-1185">Reference proteome</keyword>
<comment type="caution">
    <text evidence="1">The sequence shown here is derived from an EMBL/GenBank/DDBJ whole genome shotgun (WGS) entry which is preliminary data.</text>
</comment>
<evidence type="ECO:0000313" key="2">
    <source>
        <dbReference type="Proteomes" id="UP001055879"/>
    </source>
</evidence>